<dbReference type="OrthoDB" id="6772386at2759"/>
<keyword evidence="3" id="KW-1185">Reference proteome</keyword>
<name>A0A9N9TDF2_DIABA</name>
<organism evidence="2 3">
    <name type="scientific">Diabrotica balteata</name>
    <name type="common">Banded cucumber beetle</name>
    <dbReference type="NCBI Taxonomy" id="107213"/>
    <lineage>
        <taxon>Eukaryota</taxon>
        <taxon>Metazoa</taxon>
        <taxon>Ecdysozoa</taxon>
        <taxon>Arthropoda</taxon>
        <taxon>Hexapoda</taxon>
        <taxon>Insecta</taxon>
        <taxon>Pterygota</taxon>
        <taxon>Neoptera</taxon>
        <taxon>Endopterygota</taxon>
        <taxon>Coleoptera</taxon>
        <taxon>Polyphaga</taxon>
        <taxon>Cucujiformia</taxon>
        <taxon>Chrysomeloidea</taxon>
        <taxon>Chrysomelidae</taxon>
        <taxon>Galerucinae</taxon>
        <taxon>Diabroticina</taxon>
        <taxon>Diabroticites</taxon>
        <taxon>Diabrotica</taxon>
    </lineage>
</organism>
<dbReference type="EMBL" id="OU898284">
    <property type="protein sequence ID" value="CAG9840668.1"/>
    <property type="molecule type" value="Genomic_DNA"/>
</dbReference>
<proteinExistence type="predicted"/>
<dbReference type="Proteomes" id="UP001153709">
    <property type="component" value="Chromosome 9"/>
</dbReference>
<evidence type="ECO:0000313" key="2">
    <source>
        <dbReference type="EMBL" id="CAG9840668.1"/>
    </source>
</evidence>
<evidence type="ECO:0000256" key="1">
    <source>
        <dbReference type="SAM" id="MobiDB-lite"/>
    </source>
</evidence>
<accession>A0A9N9TDF2</accession>
<sequence>MNSKDSKTLANLKNMVGSRICAIVEKAKAENLTVDESTNASDIAQASTSRAQNCNYLSNLTEECVSDDDSIKDPDYTDDDGENMDSSVLAEAVRTFISDQNPGPYDFSLNIDQANRVNQNLLGFKPLGIRRPEAKNLAFSSSITAVDFPCYPANTALNFEFLNAVSNVLSTSKTFKVSDVIFTTLAEPGAQSQEGVPNQWIANRNARRNLPIQYLQEVFQAISLDAATYYYNPTYYDAEKSCKKTYVTSRTNRLNHHNEITYNPQDFPELPSTSYNQQSKRDIITSSQRRNADFNLRTKRT</sequence>
<reference evidence="2" key="1">
    <citation type="submission" date="2022-01" db="EMBL/GenBank/DDBJ databases">
        <authorList>
            <person name="King R."/>
        </authorList>
    </citation>
    <scope>NUCLEOTIDE SEQUENCE</scope>
</reference>
<feature type="region of interest" description="Disordered" evidence="1">
    <location>
        <begin position="259"/>
        <end position="301"/>
    </location>
</feature>
<feature type="compositionally biased region" description="Polar residues" evidence="1">
    <location>
        <begin position="271"/>
        <end position="289"/>
    </location>
</feature>
<protein>
    <submittedName>
        <fullName evidence="2">Uncharacterized protein</fullName>
    </submittedName>
</protein>
<gene>
    <name evidence="2" type="ORF">DIABBA_LOCUS13292</name>
</gene>
<dbReference type="AlphaFoldDB" id="A0A9N9TDF2"/>
<evidence type="ECO:0000313" key="3">
    <source>
        <dbReference type="Proteomes" id="UP001153709"/>
    </source>
</evidence>